<proteinExistence type="predicted"/>
<keyword evidence="2" id="KW-1185">Reference proteome</keyword>
<organism evidence="1 2">
    <name type="scientific">Dictyostelium firmibasis</name>
    <dbReference type="NCBI Taxonomy" id="79012"/>
    <lineage>
        <taxon>Eukaryota</taxon>
        <taxon>Amoebozoa</taxon>
        <taxon>Evosea</taxon>
        <taxon>Eumycetozoa</taxon>
        <taxon>Dictyostelia</taxon>
        <taxon>Dictyosteliales</taxon>
        <taxon>Dictyosteliaceae</taxon>
        <taxon>Dictyostelium</taxon>
    </lineage>
</organism>
<protein>
    <submittedName>
        <fullName evidence="1">Uncharacterized protein</fullName>
    </submittedName>
</protein>
<reference evidence="1 2" key="1">
    <citation type="submission" date="2023-11" db="EMBL/GenBank/DDBJ databases">
        <title>Dfirmibasis_genome.</title>
        <authorList>
            <person name="Edelbroek B."/>
            <person name="Kjellin J."/>
            <person name="Jerlstrom-Hultqvist J."/>
            <person name="Soderbom F."/>
        </authorList>
    </citation>
    <scope>NUCLEOTIDE SEQUENCE [LARGE SCALE GENOMIC DNA]</scope>
    <source>
        <strain evidence="1 2">TNS-C-14</strain>
    </source>
</reference>
<dbReference type="AlphaFoldDB" id="A0AAN7YSX5"/>
<gene>
    <name evidence="1" type="ORF">RB653_002646</name>
</gene>
<evidence type="ECO:0000313" key="2">
    <source>
        <dbReference type="Proteomes" id="UP001344447"/>
    </source>
</evidence>
<dbReference type="Proteomes" id="UP001344447">
    <property type="component" value="Unassembled WGS sequence"/>
</dbReference>
<dbReference type="EMBL" id="JAVFKY010000004">
    <property type="protein sequence ID" value="KAK5577701.1"/>
    <property type="molecule type" value="Genomic_DNA"/>
</dbReference>
<name>A0AAN7YSX5_9MYCE</name>
<accession>A0AAN7YSX5</accession>
<evidence type="ECO:0000313" key="1">
    <source>
        <dbReference type="EMBL" id="KAK5577701.1"/>
    </source>
</evidence>
<comment type="caution">
    <text evidence="1">The sequence shown here is derived from an EMBL/GenBank/DDBJ whole genome shotgun (WGS) entry which is preliminary data.</text>
</comment>
<sequence length="215" mass="24773">MQPSTRTIRPRVVKRSFKNIDDNKKKEKHRLVEAKGRGRRIQLFEKLDILLREIEKKLGREIPSEVLIVKDDLTDDRRKIKSNRKKYNNEDILRKVYVLIHISQSISAKKKATSSSKFIENDFISSGTLPPTLESNSDGLNYTVSHFSTPQLSPINEDFSSSISPLSELPNYDNSYTTTHSTLSELEFLVNLSVSYLVGKKNRMLLDLYYSSFDV</sequence>